<dbReference type="InterPro" id="IPR050572">
    <property type="entry name" value="Fe-S_Ferredoxin"/>
</dbReference>
<evidence type="ECO:0000256" key="1">
    <source>
        <dbReference type="ARBA" id="ARBA00022485"/>
    </source>
</evidence>
<dbReference type="Gene3D" id="3.30.70.20">
    <property type="match status" value="3"/>
</dbReference>
<sequence length="169" mass="19215">MIPMPFEMLPLKDIINKYFEGDSVEVSLEDKVVRKSIVIDPERCVSCGLCVEACPLGVIDSTTPYPEIDVDRCVYCGRCVEACPLDAVEIIHLLGKVVKNYLIVYRVRRNKKLLYNRKRCIMCLVCKKNCPFGAIYVEEEGIKFDMERCTLCGYCGYLCPCGAIDFEVE</sequence>
<organism evidence="6 7">
    <name type="scientific">Methanothermococcus okinawensis</name>
    <dbReference type="NCBI Taxonomy" id="155863"/>
    <lineage>
        <taxon>Archaea</taxon>
        <taxon>Methanobacteriati</taxon>
        <taxon>Methanobacteriota</taxon>
        <taxon>Methanomada group</taxon>
        <taxon>Methanococci</taxon>
        <taxon>Methanococcales</taxon>
        <taxon>Methanococcaceae</taxon>
        <taxon>Methanothermococcus</taxon>
    </lineage>
</organism>
<name>A0A832ZXN2_9EURY</name>
<evidence type="ECO:0000259" key="5">
    <source>
        <dbReference type="PROSITE" id="PS51379"/>
    </source>
</evidence>
<protein>
    <submittedName>
        <fullName evidence="6">4Fe-4S dicluster domain-containing protein</fullName>
    </submittedName>
</protein>
<feature type="domain" description="4Fe-4S ferredoxin-type" evidence="5">
    <location>
        <begin position="142"/>
        <end position="169"/>
    </location>
</feature>
<feature type="domain" description="4Fe-4S ferredoxin-type" evidence="5">
    <location>
        <begin position="65"/>
        <end position="93"/>
    </location>
</feature>
<comment type="caution">
    <text evidence="6">The sequence shown here is derived from an EMBL/GenBank/DDBJ whole genome shotgun (WGS) entry which is preliminary data.</text>
</comment>
<feature type="domain" description="4Fe-4S ferredoxin-type" evidence="5">
    <location>
        <begin position="111"/>
        <end position="140"/>
    </location>
</feature>
<dbReference type="InterPro" id="IPR017896">
    <property type="entry name" value="4Fe4S_Fe-S-bd"/>
</dbReference>
<dbReference type="EMBL" id="DQVW01000010">
    <property type="protein sequence ID" value="HIQ31996.1"/>
    <property type="molecule type" value="Genomic_DNA"/>
</dbReference>
<evidence type="ECO:0000256" key="4">
    <source>
        <dbReference type="ARBA" id="ARBA00023014"/>
    </source>
</evidence>
<gene>
    <name evidence="6" type="ORF">EYH55_00725</name>
</gene>
<dbReference type="GO" id="GO:0046872">
    <property type="term" value="F:metal ion binding"/>
    <property type="evidence" value="ECO:0007669"/>
    <property type="project" value="UniProtKB-KW"/>
</dbReference>
<dbReference type="PROSITE" id="PS51379">
    <property type="entry name" value="4FE4S_FER_2"/>
    <property type="match status" value="4"/>
</dbReference>
<dbReference type="PANTHER" id="PTHR43687:SF1">
    <property type="entry name" value="FERREDOXIN III"/>
    <property type="match status" value="1"/>
</dbReference>
<dbReference type="Pfam" id="PF13237">
    <property type="entry name" value="Fer4_10"/>
    <property type="match status" value="2"/>
</dbReference>
<keyword evidence="1" id="KW-0004">4Fe-4S</keyword>
<reference evidence="6" key="1">
    <citation type="journal article" date="2020" name="ISME J.">
        <title>Gammaproteobacteria mediating utilization of methyl-, sulfur- and petroleum organic compounds in deep ocean hydrothermal plumes.</title>
        <authorList>
            <person name="Zhou Z."/>
            <person name="Liu Y."/>
            <person name="Pan J."/>
            <person name="Cron B.R."/>
            <person name="Toner B.M."/>
            <person name="Anantharaman K."/>
            <person name="Breier J.A."/>
            <person name="Dick G.J."/>
            <person name="Li M."/>
        </authorList>
    </citation>
    <scope>NUCLEOTIDE SEQUENCE</scope>
    <source>
        <strain evidence="6">SZUA-1534</strain>
    </source>
</reference>
<dbReference type="GO" id="GO:0016491">
    <property type="term" value="F:oxidoreductase activity"/>
    <property type="evidence" value="ECO:0007669"/>
    <property type="project" value="UniProtKB-ARBA"/>
</dbReference>
<evidence type="ECO:0000256" key="2">
    <source>
        <dbReference type="ARBA" id="ARBA00022723"/>
    </source>
</evidence>
<dbReference type="InterPro" id="IPR017900">
    <property type="entry name" value="4Fe4S_Fe_S_CS"/>
</dbReference>
<dbReference type="AlphaFoldDB" id="A0A832ZXN2"/>
<keyword evidence="4" id="KW-0411">Iron-sulfur</keyword>
<dbReference type="SUPFAM" id="SSF54862">
    <property type="entry name" value="4Fe-4S ferredoxins"/>
    <property type="match status" value="1"/>
</dbReference>
<keyword evidence="3" id="KW-0408">Iron</keyword>
<dbReference type="Proteomes" id="UP000623215">
    <property type="component" value="Unassembled WGS sequence"/>
</dbReference>
<dbReference type="CDD" id="cd10549">
    <property type="entry name" value="MtMvhB_like"/>
    <property type="match status" value="1"/>
</dbReference>
<evidence type="ECO:0000313" key="7">
    <source>
        <dbReference type="Proteomes" id="UP000623215"/>
    </source>
</evidence>
<evidence type="ECO:0000313" key="6">
    <source>
        <dbReference type="EMBL" id="HIQ31996.1"/>
    </source>
</evidence>
<dbReference type="PANTHER" id="PTHR43687">
    <property type="entry name" value="ADENYLYLSULFATE REDUCTASE, BETA SUBUNIT"/>
    <property type="match status" value="1"/>
</dbReference>
<dbReference type="GO" id="GO:0051539">
    <property type="term" value="F:4 iron, 4 sulfur cluster binding"/>
    <property type="evidence" value="ECO:0007669"/>
    <property type="project" value="UniProtKB-KW"/>
</dbReference>
<accession>A0A832ZXN2</accession>
<evidence type="ECO:0000256" key="3">
    <source>
        <dbReference type="ARBA" id="ARBA00023004"/>
    </source>
</evidence>
<keyword evidence="2" id="KW-0479">Metal-binding</keyword>
<dbReference type="PROSITE" id="PS00198">
    <property type="entry name" value="4FE4S_FER_1"/>
    <property type="match status" value="3"/>
</dbReference>
<proteinExistence type="predicted"/>
<feature type="domain" description="4Fe-4S ferredoxin-type" evidence="5">
    <location>
        <begin position="35"/>
        <end position="64"/>
    </location>
</feature>